<evidence type="ECO:0000313" key="2">
    <source>
        <dbReference type="EMBL" id="KAE8983103.1"/>
    </source>
</evidence>
<organism evidence="2 5">
    <name type="scientific">Phytophthora rubi</name>
    <dbReference type="NCBI Taxonomy" id="129364"/>
    <lineage>
        <taxon>Eukaryota</taxon>
        <taxon>Sar</taxon>
        <taxon>Stramenopiles</taxon>
        <taxon>Oomycota</taxon>
        <taxon>Peronosporomycetes</taxon>
        <taxon>Peronosporales</taxon>
        <taxon>Peronosporaceae</taxon>
        <taxon>Phytophthora</taxon>
    </lineage>
</organism>
<evidence type="ECO:0000256" key="1">
    <source>
        <dbReference type="SAM" id="Phobius"/>
    </source>
</evidence>
<dbReference type="Proteomes" id="UP000434957">
    <property type="component" value="Unassembled WGS sequence"/>
</dbReference>
<dbReference type="EMBL" id="QXFU01002653">
    <property type="protein sequence ID" value="KAE8983103.1"/>
    <property type="molecule type" value="Genomic_DNA"/>
</dbReference>
<gene>
    <name evidence="2" type="ORF">PR002_g23335</name>
    <name evidence="3" type="ORF">PR003_g24117</name>
</gene>
<proteinExistence type="predicted"/>
<name>A0A6A3IUH6_9STRA</name>
<dbReference type="EMBL" id="QXFT01002650">
    <property type="protein sequence ID" value="KAE9295040.1"/>
    <property type="molecule type" value="Genomic_DNA"/>
</dbReference>
<sequence>MGSHQVLPLPASDEVTVTIVADDTPKVDEVFEPRTLKRTLAVGTLYTAVSLGAFFTLVLAFKFFSEGNGLWANDITLSGIKMVEAEGERFLGGSKKRARTLSPLLETWIPLGIFQSTKEFPVQSGGTVTGTGYVLGTQSFAAD</sequence>
<evidence type="ECO:0000313" key="4">
    <source>
        <dbReference type="Proteomes" id="UP000434957"/>
    </source>
</evidence>
<keyword evidence="1" id="KW-0472">Membrane</keyword>
<keyword evidence="1" id="KW-1133">Transmembrane helix</keyword>
<accession>A0A6A3IUH6</accession>
<keyword evidence="1" id="KW-0812">Transmembrane</keyword>
<feature type="transmembrane region" description="Helical" evidence="1">
    <location>
        <begin position="40"/>
        <end position="61"/>
    </location>
</feature>
<dbReference type="AlphaFoldDB" id="A0A6A3IUH6"/>
<reference evidence="2 5" key="1">
    <citation type="submission" date="2018-09" db="EMBL/GenBank/DDBJ databases">
        <title>Genomic investigation of the strawberry pathogen Phytophthora fragariae indicates pathogenicity is determined by transcriptional variation in three key races.</title>
        <authorList>
            <person name="Adams T.M."/>
            <person name="Armitage A.D."/>
            <person name="Sobczyk M.K."/>
            <person name="Bates H.J."/>
            <person name="Dunwell J.M."/>
            <person name="Nellist C.F."/>
            <person name="Harrison R.J."/>
        </authorList>
    </citation>
    <scope>NUCLEOTIDE SEQUENCE [LARGE SCALE GENOMIC DNA]</scope>
    <source>
        <strain evidence="2 5">SCRP324</strain>
        <strain evidence="3 4">SCRP333</strain>
    </source>
</reference>
<protein>
    <submittedName>
        <fullName evidence="2">Uncharacterized protein</fullName>
    </submittedName>
</protein>
<keyword evidence="4" id="KW-1185">Reference proteome</keyword>
<evidence type="ECO:0000313" key="5">
    <source>
        <dbReference type="Proteomes" id="UP000435112"/>
    </source>
</evidence>
<evidence type="ECO:0000313" key="3">
    <source>
        <dbReference type="EMBL" id="KAE9295040.1"/>
    </source>
</evidence>
<dbReference type="OrthoDB" id="10287484at2759"/>
<dbReference type="Proteomes" id="UP000435112">
    <property type="component" value="Unassembled WGS sequence"/>
</dbReference>
<comment type="caution">
    <text evidence="2">The sequence shown here is derived from an EMBL/GenBank/DDBJ whole genome shotgun (WGS) entry which is preliminary data.</text>
</comment>